<dbReference type="RefSeq" id="WP_077131963.1">
    <property type="nucleotide sequence ID" value="NZ_CP014263.1"/>
</dbReference>
<accession>A0A1P9WYS6</accession>
<dbReference type="STRING" id="1178516.AWR27_15120"/>
<dbReference type="Proteomes" id="UP000187941">
    <property type="component" value="Chromosome"/>
</dbReference>
<organism evidence="1 2">
    <name type="scientific">Spirosoma montaniterrae</name>
    <dbReference type="NCBI Taxonomy" id="1178516"/>
    <lineage>
        <taxon>Bacteria</taxon>
        <taxon>Pseudomonadati</taxon>
        <taxon>Bacteroidota</taxon>
        <taxon>Cytophagia</taxon>
        <taxon>Cytophagales</taxon>
        <taxon>Cytophagaceae</taxon>
        <taxon>Spirosoma</taxon>
    </lineage>
</organism>
<sequence>MNGETAAVTALREGIISLLESPAVQAISFQMGGVAVDGDSFQQVALRMRFWQHVRQPGETRDRPGRYPIRIRINPHLDSRVLGAYNQHTNTLVFRNANALTTTDGRYTVIHECVHAASDALRLRHLAFWDEAAAYLAEHVYQFNVNLISITDASRPSVHIHRLASNIASSISSTGNTTVESGDAQRLFDEVARVYRPVTGTTRTSRYDYDGIEF</sequence>
<proteinExistence type="predicted"/>
<dbReference type="EMBL" id="CP014263">
    <property type="protein sequence ID" value="AQG80536.1"/>
    <property type="molecule type" value="Genomic_DNA"/>
</dbReference>
<keyword evidence="2" id="KW-1185">Reference proteome</keyword>
<name>A0A1P9WYS6_9BACT</name>
<dbReference type="AlphaFoldDB" id="A0A1P9WYS6"/>
<reference evidence="1 2" key="1">
    <citation type="submission" date="2016-01" db="EMBL/GenBank/DDBJ databases">
        <authorList>
            <person name="Oliw E.H."/>
        </authorList>
    </citation>
    <scope>NUCLEOTIDE SEQUENCE [LARGE SCALE GENOMIC DNA]</scope>
    <source>
        <strain evidence="1 2">DY10</strain>
    </source>
</reference>
<evidence type="ECO:0000313" key="1">
    <source>
        <dbReference type="EMBL" id="AQG80536.1"/>
    </source>
</evidence>
<evidence type="ECO:0000313" key="2">
    <source>
        <dbReference type="Proteomes" id="UP000187941"/>
    </source>
</evidence>
<gene>
    <name evidence="1" type="ORF">AWR27_15120</name>
</gene>
<dbReference type="KEGG" id="smon:AWR27_15120"/>
<protein>
    <submittedName>
        <fullName evidence="1">Uncharacterized protein</fullName>
    </submittedName>
</protein>